<dbReference type="KEGG" id="epa:110240606"/>
<evidence type="ECO:0000313" key="1">
    <source>
        <dbReference type="EnsemblMetazoa" id="XP_020902083.2"/>
    </source>
</evidence>
<dbReference type="EnsemblMetazoa" id="XM_021046424.2">
    <property type="protein sequence ID" value="XP_020902083.2"/>
    <property type="gene ID" value="LOC110240606"/>
</dbReference>
<organism evidence="1 2">
    <name type="scientific">Exaiptasia diaphana</name>
    <name type="common">Tropical sea anemone</name>
    <name type="synonym">Aiptasia pulchella</name>
    <dbReference type="NCBI Taxonomy" id="2652724"/>
    <lineage>
        <taxon>Eukaryota</taxon>
        <taxon>Metazoa</taxon>
        <taxon>Cnidaria</taxon>
        <taxon>Anthozoa</taxon>
        <taxon>Hexacorallia</taxon>
        <taxon>Actiniaria</taxon>
        <taxon>Aiptasiidae</taxon>
        <taxon>Exaiptasia</taxon>
    </lineage>
</organism>
<name>A0A913XBL1_EXADI</name>
<dbReference type="RefSeq" id="XP_020902083.2">
    <property type="nucleotide sequence ID" value="XM_021046424.2"/>
</dbReference>
<dbReference type="GeneID" id="110240606"/>
<dbReference type="OrthoDB" id="5960371at2759"/>
<keyword evidence="2" id="KW-1185">Reference proteome</keyword>
<sequence>MIRHCSCLDRSCQCGLWGLAQPIFTRIRKHKKVTLCLLQQGRFHGALEYARECGHLGKKELMDAFRLCKSSVVALRLSRRQIPFKSVFTIEEAISILMGSQEDCHLACDLIKKAKKEGHQIVSSAIDKPGVNDNSRETNEKWMGLCQYCLDVGLTSLAEELFAHVIVKMAIAHGKKVHIITRYMLKK</sequence>
<dbReference type="AlphaFoldDB" id="A0A913XBL1"/>
<evidence type="ECO:0000313" key="2">
    <source>
        <dbReference type="Proteomes" id="UP000887567"/>
    </source>
</evidence>
<protein>
    <submittedName>
        <fullName evidence="1">Uncharacterized protein</fullName>
    </submittedName>
</protein>
<reference evidence="1" key="1">
    <citation type="submission" date="2022-11" db="UniProtKB">
        <authorList>
            <consortium name="EnsemblMetazoa"/>
        </authorList>
    </citation>
    <scope>IDENTIFICATION</scope>
</reference>
<dbReference type="Proteomes" id="UP000887567">
    <property type="component" value="Unplaced"/>
</dbReference>
<proteinExistence type="predicted"/>
<accession>A0A913XBL1</accession>